<keyword evidence="3" id="KW-1185">Reference proteome</keyword>
<feature type="chain" id="PRO_5016045754" evidence="1">
    <location>
        <begin position="20"/>
        <end position="334"/>
    </location>
</feature>
<accession>A0A2W7RW97</accession>
<evidence type="ECO:0000256" key="1">
    <source>
        <dbReference type="SAM" id="SignalP"/>
    </source>
</evidence>
<organism evidence="2 3">
    <name type="scientific">Hydrotalea sandarakina</name>
    <dbReference type="NCBI Taxonomy" id="1004304"/>
    <lineage>
        <taxon>Bacteria</taxon>
        <taxon>Pseudomonadati</taxon>
        <taxon>Bacteroidota</taxon>
        <taxon>Chitinophagia</taxon>
        <taxon>Chitinophagales</taxon>
        <taxon>Chitinophagaceae</taxon>
        <taxon>Hydrotalea</taxon>
    </lineage>
</organism>
<feature type="signal peptide" evidence="1">
    <location>
        <begin position="1"/>
        <end position="19"/>
    </location>
</feature>
<comment type="caution">
    <text evidence="2">The sequence shown here is derived from an EMBL/GenBank/DDBJ whole genome shotgun (WGS) entry which is preliminary data.</text>
</comment>
<dbReference type="Pfam" id="PF11751">
    <property type="entry name" value="PorP_SprF"/>
    <property type="match status" value="1"/>
</dbReference>
<name>A0A2W7RW97_9BACT</name>
<dbReference type="OrthoDB" id="1186563at2"/>
<dbReference type="NCBIfam" id="TIGR03519">
    <property type="entry name" value="T9SS_PorP_fam"/>
    <property type="match status" value="1"/>
</dbReference>
<dbReference type="RefSeq" id="WP_111297284.1">
    <property type="nucleotide sequence ID" value="NZ_QKZV01000014.1"/>
</dbReference>
<gene>
    <name evidence="2" type="ORF">LX80_02807</name>
</gene>
<reference evidence="2 3" key="1">
    <citation type="submission" date="2018-06" db="EMBL/GenBank/DDBJ databases">
        <title>Genomic Encyclopedia of Archaeal and Bacterial Type Strains, Phase II (KMG-II): from individual species to whole genera.</title>
        <authorList>
            <person name="Goeker M."/>
        </authorList>
    </citation>
    <scope>NUCLEOTIDE SEQUENCE [LARGE SCALE GENOMIC DNA]</scope>
    <source>
        <strain evidence="2 3">DSM 23241</strain>
    </source>
</reference>
<dbReference type="AlphaFoldDB" id="A0A2W7RW97"/>
<evidence type="ECO:0000313" key="2">
    <source>
        <dbReference type="EMBL" id="PZX59467.1"/>
    </source>
</evidence>
<keyword evidence="1" id="KW-0732">Signal</keyword>
<dbReference type="Proteomes" id="UP000249720">
    <property type="component" value="Unassembled WGS sequence"/>
</dbReference>
<proteinExistence type="predicted"/>
<sequence length="334" mass="36324">MKKIVLFTLLLLGCLQLWAQDPHFSQFFSSPLTLSPAFTGKFDGNMRIAGNYRNQWPTINNAFTTGTASIDFHIMQNKIASNDVWGLGFMAYNDNSANGAVKFNYATVSTAYHKGLDEDGNNTIGLGVQLTYANMMINTAGLTFEDQLTSNGFTGVTSEVFNGATLKSNYMDVNAGILYNGSTGERNNYYVGVSLYHITRPQQSFTGATYSLNPRATIHAGTYFPISDNTTLHLSALQSFQGGASETVIGGAFQFTPTLNLEQDVSVYAGAWMRLKDAIIPYVGVEYGSFRLGASYDVNTSSLKTASQGVGGIEVSLIYIQKRSDAKPISCPKF</sequence>
<protein>
    <submittedName>
        <fullName evidence="2">Type IX secretion system PorP/SprF family membrane protein</fullName>
    </submittedName>
</protein>
<dbReference type="InterPro" id="IPR019861">
    <property type="entry name" value="PorP/SprF_Bacteroidetes"/>
</dbReference>
<dbReference type="EMBL" id="QKZV01000014">
    <property type="protein sequence ID" value="PZX59467.1"/>
    <property type="molecule type" value="Genomic_DNA"/>
</dbReference>
<evidence type="ECO:0000313" key="3">
    <source>
        <dbReference type="Proteomes" id="UP000249720"/>
    </source>
</evidence>